<keyword evidence="2" id="KW-0472">Membrane</keyword>
<dbReference type="InterPro" id="IPR014044">
    <property type="entry name" value="CAP_dom"/>
</dbReference>
<feature type="transmembrane region" description="Helical" evidence="2">
    <location>
        <begin position="275"/>
        <end position="294"/>
    </location>
</feature>
<dbReference type="InterPro" id="IPR035940">
    <property type="entry name" value="CAP_sf"/>
</dbReference>
<name>A0A0H4TE14_9BACT</name>
<protein>
    <recommendedName>
        <fullName evidence="3">SCP domain-containing protein</fullName>
    </recommendedName>
</protein>
<proteinExistence type="predicted"/>
<feature type="transmembrane region" description="Helical" evidence="2">
    <location>
        <begin position="306"/>
        <end position="324"/>
    </location>
</feature>
<evidence type="ECO:0000259" key="3">
    <source>
        <dbReference type="Pfam" id="PF00188"/>
    </source>
</evidence>
<sequence>MSVLTGRKKSNIVKDWRQRPKSIEKFQFVHHFLPHPEDKKRATLLSNKAIIVYCAAMLLIAGIFRFLPKVVPGVLGYASDISVKDLLTYTNMKRKEAGFSELRLNSSLTSAAYQKAEDMFKDQYWAHISPAGTEPWDFILGQNYDYIYAGENLAKNFKNSKDVVEAWMKSSSHRENLLSPNYDEIGFAVVNGVMEGYETTLVVQFFGRPRNAAQVASVYEEQTVLEKESARTAAVSEREGEPATEGTSESVQKSVYTQAPSEEPVIDLTTATKTVSAVFGGFVGTLLALDVWYSRRKGLHKFTGHTVAHLGILILVVASIWFVLTPGIVL</sequence>
<feature type="domain" description="SCP" evidence="3">
    <location>
        <begin position="88"/>
        <end position="197"/>
    </location>
</feature>
<dbReference type="PANTHER" id="PTHR31157">
    <property type="entry name" value="SCP DOMAIN-CONTAINING PROTEIN"/>
    <property type="match status" value="1"/>
</dbReference>
<evidence type="ECO:0000313" key="4">
    <source>
        <dbReference type="EMBL" id="AKQ04817.1"/>
    </source>
</evidence>
<keyword evidence="2" id="KW-0812">Transmembrane</keyword>
<reference evidence="4" key="1">
    <citation type="journal article" date="2015" name="ISME J.">
        <title>Aquifer environment selects for microbial species cohorts in sediment and groundwater.</title>
        <authorList>
            <person name="Hug L.A."/>
            <person name="Thomas B.C."/>
            <person name="Brown C.T."/>
            <person name="Frischkorn K.R."/>
            <person name="Williams K.H."/>
            <person name="Tringe S.G."/>
            <person name="Banfield J.F."/>
        </authorList>
    </citation>
    <scope>NUCLEOTIDE SEQUENCE</scope>
</reference>
<dbReference type="Gene3D" id="3.40.33.10">
    <property type="entry name" value="CAP"/>
    <property type="match status" value="1"/>
</dbReference>
<dbReference type="PANTHER" id="PTHR31157:SF1">
    <property type="entry name" value="SCP DOMAIN-CONTAINING PROTEIN"/>
    <property type="match status" value="1"/>
</dbReference>
<dbReference type="Pfam" id="PF00188">
    <property type="entry name" value="CAP"/>
    <property type="match status" value="1"/>
</dbReference>
<feature type="transmembrane region" description="Helical" evidence="2">
    <location>
        <begin position="49"/>
        <end position="67"/>
    </location>
</feature>
<organism evidence="4">
    <name type="scientific">uncultured bacterium Rifle_16ft_4_minimus_8052</name>
    <dbReference type="NCBI Taxonomy" id="1665164"/>
    <lineage>
        <taxon>Bacteria</taxon>
        <taxon>environmental samples</taxon>
    </lineage>
</organism>
<dbReference type="SUPFAM" id="SSF55797">
    <property type="entry name" value="PR-1-like"/>
    <property type="match status" value="1"/>
</dbReference>
<keyword evidence="2" id="KW-1133">Transmembrane helix</keyword>
<feature type="compositionally biased region" description="Basic and acidic residues" evidence="1">
    <location>
        <begin position="230"/>
        <end position="241"/>
    </location>
</feature>
<dbReference type="AlphaFoldDB" id="A0A0H4TE14"/>
<accession>A0A0H4TE14</accession>
<evidence type="ECO:0000256" key="2">
    <source>
        <dbReference type="SAM" id="Phobius"/>
    </source>
</evidence>
<evidence type="ECO:0000256" key="1">
    <source>
        <dbReference type="SAM" id="MobiDB-lite"/>
    </source>
</evidence>
<dbReference type="CDD" id="cd05379">
    <property type="entry name" value="CAP_bacterial"/>
    <property type="match status" value="1"/>
</dbReference>
<feature type="region of interest" description="Disordered" evidence="1">
    <location>
        <begin position="230"/>
        <end position="253"/>
    </location>
</feature>
<dbReference type="EMBL" id="KT007050">
    <property type="protein sequence ID" value="AKQ04817.1"/>
    <property type="molecule type" value="Genomic_DNA"/>
</dbReference>